<sequence length="150" mass="16586">MKAAFWITGMILKITIFLALTVASLAFVTVGAAAPEKTIELASKEGLGDYLVDQDGMALYYFAEDTPRSGTSSCGDTCTVYWPPFHTGQIVLPMGLSSFDFSTITREDGLVQITYKGWPLYYYTNDYRAGEIKGHGMYETWFVAGPDMMP</sequence>
<dbReference type="Proteomes" id="UP001215956">
    <property type="component" value="Unassembled WGS sequence"/>
</dbReference>
<dbReference type="Pfam" id="PF03640">
    <property type="entry name" value="Lipoprotein_15"/>
    <property type="match status" value="2"/>
</dbReference>
<keyword evidence="2" id="KW-1185">Reference proteome</keyword>
<dbReference type="RefSeq" id="WP_316967790.1">
    <property type="nucleotide sequence ID" value="NZ_JARFPL010000001.1"/>
</dbReference>
<reference evidence="1 2" key="1">
    <citation type="submission" date="2023-03" db="EMBL/GenBank/DDBJ databases">
        <title>Whole genome sequencing of Methanotrichaceae archaeon M04Ac.</title>
        <authorList>
            <person name="Khomyakova M.A."/>
            <person name="Merkel A.Y."/>
            <person name="Slobodkin A.I."/>
        </authorList>
    </citation>
    <scope>NUCLEOTIDE SEQUENCE [LARGE SCALE GENOMIC DNA]</scope>
    <source>
        <strain evidence="1 2">M04Ac</strain>
    </source>
</reference>
<dbReference type="PANTHER" id="PTHR39335:SF1">
    <property type="entry name" value="BLL4220 PROTEIN"/>
    <property type="match status" value="1"/>
</dbReference>
<evidence type="ECO:0000313" key="2">
    <source>
        <dbReference type="Proteomes" id="UP001215956"/>
    </source>
</evidence>
<accession>A0ABT5XBQ0</accession>
<dbReference type="InterPro" id="IPR005297">
    <property type="entry name" value="Lipoprotein_repeat"/>
</dbReference>
<dbReference type="EMBL" id="JARFPL010000001">
    <property type="protein sequence ID" value="MDF0592082.1"/>
    <property type="molecule type" value="Genomic_DNA"/>
</dbReference>
<proteinExistence type="predicted"/>
<protein>
    <recommendedName>
        <fullName evidence="3">Lipoprotein</fullName>
    </recommendedName>
</protein>
<name>A0ABT5XBQ0_9EURY</name>
<organism evidence="1 2">
    <name type="scientific">Candidatus Methanocrinis alkalitolerans</name>
    <dbReference type="NCBI Taxonomy" id="3033395"/>
    <lineage>
        <taxon>Archaea</taxon>
        <taxon>Methanobacteriati</taxon>
        <taxon>Methanobacteriota</taxon>
        <taxon>Stenosarchaea group</taxon>
        <taxon>Methanomicrobia</taxon>
        <taxon>Methanotrichales</taxon>
        <taxon>Methanotrichaceae</taxon>
        <taxon>Methanocrinis</taxon>
    </lineage>
</organism>
<dbReference type="PANTHER" id="PTHR39335">
    <property type="entry name" value="BLL4220 PROTEIN"/>
    <property type="match status" value="1"/>
</dbReference>
<comment type="caution">
    <text evidence="1">The sequence shown here is derived from an EMBL/GenBank/DDBJ whole genome shotgun (WGS) entry which is preliminary data.</text>
</comment>
<evidence type="ECO:0008006" key="3">
    <source>
        <dbReference type="Google" id="ProtNLM"/>
    </source>
</evidence>
<evidence type="ECO:0000313" key="1">
    <source>
        <dbReference type="EMBL" id="MDF0592082.1"/>
    </source>
</evidence>
<gene>
    <name evidence="1" type="ORF">P0O24_00575</name>
</gene>